<dbReference type="AlphaFoldDB" id="A0A0P1AX44"/>
<reference evidence="10" key="1">
    <citation type="submission" date="2014-09" db="EMBL/GenBank/DDBJ databases">
        <authorList>
            <person name="Sharma Rahul"/>
            <person name="Thines Marco"/>
        </authorList>
    </citation>
    <scope>NUCLEOTIDE SEQUENCE [LARGE SCALE GENOMIC DNA]</scope>
</reference>
<evidence type="ECO:0000256" key="3">
    <source>
        <dbReference type="ARBA" id="ARBA00022771"/>
    </source>
</evidence>
<dbReference type="CDD" id="cd16102">
    <property type="entry name" value="RAWUL_PCGF_like"/>
    <property type="match status" value="1"/>
</dbReference>
<dbReference type="RefSeq" id="XP_024582110.1">
    <property type="nucleotide sequence ID" value="XM_024716519.1"/>
</dbReference>
<name>A0A0P1AX44_PLAHL</name>
<evidence type="ECO:0000259" key="8">
    <source>
        <dbReference type="PROSITE" id="PS50089"/>
    </source>
</evidence>
<accession>A0A0P1AX44</accession>
<evidence type="ECO:0000256" key="4">
    <source>
        <dbReference type="ARBA" id="ARBA00022833"/>
    </source>
</evidence>
<dbReference type="PANTHER" id="PTHR45893">
    <property type="entry name" value="POLYCOMB GROUP RING FINGER PROTEIN"/>
    <property type="match status" value="1"/>
</dbReference>
<dbReference type="GO" id="GO:0008270">
    <property type="term" value="F:zinc ion binding"/>
    <property type="evidence" value="ECO:0007669"/>
    <property type="project" value="UniProtKB-KW"/>
</dbReference>
<dbReference type="InterPro" id="IPR051507">
    <property type="entry name" value="PcG_RING_finger"/>
</dbReference>
<dbReference type="Gene3D" id="3.10.20.90">
    <property type="entry name" value="Phosphatidylinositol 3-kinase Catalytic Subunit, Chain A, domain 1"/>
    <property type="match status" value="1"/>
</dbReference>
<dbReference type="InterPro" id="IPR001841">
    <property type="entry name" value="Znf_RING"/>
</dbReference>
<dbReference type="OMA" id="GENGYPM"/>
<dbReference type="CDD" id="cd16525">
    <property type="entry name" value="RING-HC_PCGF"/>
    <property type="match status" value="1"/>
</dbReference>
<evidence type="ECO:0000256" key="2">
    <source>
        <dbReference type="ARBA" id="ARBA00022723"/>
    </source>
</evidence>
<dbReference type="OrthoDB" id="1305878at2759"/>
<dbReference type="FunFam" id="3.30.40.10:FF:000033">
    <property type="entry name" value="Polycomb group RING finger protein 3"/>
    <property type="match status" value="1"/>
</dbReference>
<dbReference type="Gene3D" id="3.30.40.10">
    <property type="entry name" value="Zinc/RING finger domain, C3HC4 (zinc finger)"/>
    <property type="match status" value="1"/>
</dbReference>
<dbReference type="SUPFAM" id="SSF57850">
    <property type="entry name" value="RING/U-box"/>
    <property type="match status" value="1"/>
</dbReference>
<keyword evidence="4" id="KW-0862">Zinc</keyword>
<dbReference type="PROSITE" id="PS50089">
    <property type="entry name" value="ZF_RING_2"/>
    <property type="match status" value="1"/>
</dbReference>
<dbReference type="Proteomes" id="UP000054928">
    <property type="component" value="Unassembled WGS sequence"/>
</dbReference>
<protein>
    <recommendedName>
        <fullName evidence="8">RING-type domain-containing protein</fullName>
    </recommendedName>
</protein>
<dbReference type="GeneID" id="36397073"/>
<keyword evidence="3 6" id="KW-0863">Zinc-finger</keyword>
<organism evidence="9 10">
    <name type="scientific">Plasmopara halstedii</name>
    <name type="common">Downy mildew of sunflower</name>
    <dbReference type="NCBI Taxonomy" id="4781"/>
    <lineage>
        <taxon>Eukaryota</taxon>
        <taxon>Sar</taxon>
        <taxon>Stramenopiles</taxon>
        <taxon>Oomycota</taxon>
        <taxon>Peronosporomycetes</taxon>
        <taxon>Peronosporales</taxon>
        <taxon>Peronosporaceae</taxon>
        <taxon>Plasmopara</taxon>
    </lineage>
</organism>
<evidence type="ECO:0000256" key="6">
    <source>
        <dbReference type="PROSITE-ProRule" id="PRU00175"/>
    </source>
</evidence>
<evidence type="ECO:0000256" key="5">
    <source>
        <dbReference type="ARBA" id="ARBA00023242"/>
    </source>
</evidence>
<dbReference type="Pfam" id="PF13923">
    <property type="entry name" value="zf-C3HC4_2"/>
    <property type="match status" value="1"/>
</dbReference>
<dbReference type="EMBL" id="CCYD01001640">
    <property type="protein sequence ID" value="CEG45741.1"/>
    <property type="molecule type" value="Genomic_DNA"/>
</dbReference>
<dbReference type="PROSITE" id="PS00518">
    <property type="entry name" value="ZF_RING_1"/>
    <property type="match status" value="1"/>
</dbReference>
<comment type="subcellular location">
    <subcellularLocation>
        <location evidence="1">Nucleus</location>
    </subcellularLocation>
</comment>
<dbReference type="STRING" id="4781.A0A0P1AX44"/>
<proteinExistence type="predicted"/>
<evidence type="ECO:0000313" key="10">
    <source>
        <dbReference type="Proteomes" id="UP000054928"/>
    </source>
</evidence>
<evidence type="ECO:0000256" key="1">
    <source>
        <dbReference type="ARBA" id="ARBA00004123"/>
    </source>
</evidence>
<feature type="domain" description="RING-type" evidence="8">
    <location>
        <begin position="19"/>
        <end position="60"/>
    </location>
</feature>
<keyword evidence="10" id="KW-1185">Reference proteome</keyword>
<keyword evidence="2" id="KW-0479">Metal-binding</keyword>
<feature type="region of interest" description="Disordered" evidence="7">
    <location>
        <begin position="131"/>
        <end position="151"/>
    </location>
</feature>
<evidence type="ECO:0000256" key="7">
    <source>
        <dbReference type="SAM" id="MobiDB-lite"/>
    </source>
</evidence>
<dbReference type="InterPro" id="IPR017907">
    <property type="entry name" value="Znf_RING_CS"/>
</dbReference>
<dbReference type="SMART" id="SM00184">
    <property type="entry name" value="RING"/>
    <property type="match status" value="1"/>
</dbReference>
<sequence>MDAGTVAVKLAELSEIVGCALCHGILRDAHTIPDCLHSFCKSCIYRHFLVKGSSICPKCNKILNPRPIASLVTDQKLQTVVDHIFPEFKEKEVILEKEFYTKFDFKLKTDKKTDDVSGSTRPIRTTTSLCQRRSKNSTKPAKPYNTKLSTIGDSTTSNRHLTIEVYPQQTNINTLPMLKFPFMQVSGDLKMSELLKVVRKRLMISVEVKLEMACMGTTVGPELSVFFIQRTIWHHQKQKEPLVLHYRHMTS</sequence>
<keyword evidence="5" id="KW-0539">Nucleus</keyword>
<dbReference type="GO" id="GO:0005634">
    <property type="term" value="C:nucleus"/>
    <property type="evidence" value="ECO:0007669"/>
    <property type="project" value="UniProtKB-SubCell"/>
</dbReference>
<dbReference type="InterPro" id="IPR013083">
    <property type="entry name" value="Znf_RING/FYVE/PHD"/>
</dbReference>
<evidence type="ECO:0000313" key="9">
    <source>
        <dbReference type="EMBL" id="CEG45741.1"/>
    </source>
</evidence>